<keyword evidence="4" id="KW-0804">Transcription</keyword>
<dbReference type="AlphaFoldDB" id="A0AAE2MLV2"/>
<keyword evidence="3" id="KW-0731">Sigma factor</keyword>
<dbReference type="EMBL" id="JACIGO010000003">
    <property type="protein sequence ID" value="MBB4291495.1"/>
    <property type="molecule type" value="Genomic_DNA"/>
</dbReference>
<evidence type="ECO:0000259" key="5">
    <source>
        <dbReference type="Pfam" id="PF08281"/>
    </source>
</evidence>
<dbReference type="RefSeq" id="WP_183608301.1">
    <property type="nucleotide sequence ID" value="NZ_JACHAZ010000001.1"/>
</dbReference>
<comment type="caution">
    <text evidence="7">The sequence shown here is derived from an EMBL/GenBank/DDBJ whole genome shotgun (WGS) entry which is preliminary data.</text>
</comment>
<sequence length="173" mass="19576">MDDLITQVEPMIPALRRYARSLCGDTETADDIVQDCLEKVVANWSLRRADNARSWVFSILHNLAINKLKRRSRWGRQVQLEDMPTGSDARQASQDETLFSKEVLAALEFLPEDHRSILLLISVEGLTYSEAAEVLAVPVGTVMSRLSRARENLRTQLEKPRAGRGHPNLVRVK</sequence>
<dbReference type="SUPFAM" id="SSF88946">
    <property type="entry name" value="Sigma2 domain of RNA polymerase sigma factors"/>
    <property type="match status" value="1"/>
</dbReference>
<dbReference type="Pfam" id="PF22029">
    <property type="entry name" value="PhyR_sigma2"/>
    <property type="match status" value="1"/>
</dbReference>
<dbReference type="InterPro" id="IPR013325">
    <property type="entry name" value="RNA_pol_sigma_r2"/>
</dbReference>
<organism evidence="7 8">
    <name type="scientific">Rhizobium leguminosarum</name>
    <dbReference type="NCBI Taxonomy" id="384"/>
    <lineage>
        <taxon>Bacteria</taxon>
        <taxon>Pseudomonadati</taxon>
        <taxon>Pseudomonadota</taxon>
        <taxon>Alphaproteobacteria</taxon>
        <taxon>Hyphomicrobiales</taxon>
        <taxon>Rhizobiaceae</taxon>
        <taxon>Rhizobium/Agrobacterium group</taxon>
        <taxon>Rhizobium</taxon>
    </lineage>
</organism>
<dbReference type="PANTHER" id="PTHR43133">
    <property type="entry name" value="RNA POLYMERASE ECF-TYPE SIGMA FACTO"/>
    <property type="match status" value="1"/>
</dbReference>
<dbReference type="InterPro" id="IPR013324">
    <property type="entry name" value="RNA_pol_sigma_r3/r4-like"/>
</dbReference>
<dbReference type="InterPro" id="IPR013249">
    <property type="entry name" value="RNA_pol_sigma70_r4_t2"/>
</dbReference>
<dbReference type="InterPro" id="IPR039425">
    <property type="entry name" value="RNA_pol_sigma-70-like"/>
</dbReference>
<dbReference type="InterPro" id="IPR014284">
    <property type="entry name" value="RNA_pol_sigma-70_dom"/>
</dbReference>
<dbReference type="PANTHER" id="PTHR43133:SF25">
    <property type="entry name" value="RNA POLYMERASE SIGMA FACTOR RFAY-RELATED"/>
    <property type="match status" value="1"/>
</dbReference>
<dbReference type="InterPro" id="IPR036388">
    <property type="entry name" value="WH-like_DNA-bd_sf"/>
</dbReference>
<keyword evidence="2" id="KW-0805">Transcription regulation</keyword>
<name>A0AAE2MLV2_RHILE</name>
<dbReference type="Gene3D" id="1.10.10.10">
    <property type="entry name" value="Winged helix-like DNA-binding domain superfamily/Winged helix DNA-binding domain"/>
    <property type="match status" value="1"/>
</dbReference>
<dbReference type="GO" id="GO:0006352">
    <property type="term" value="P:DNA-templated transcription initiation"/>
    <property type="evidence" value="ECO:0007669"/>
    <property type="project" value="InterPro"/>
</dbReference>
<evidence type="ECO:0000256" key="4">
    <source>
        <dbReference type="ARBA" id="ARBA00023163"/>
    </source>
</evidence>
<dbReference type="GO" id="GO:0003677">
    <property type="term" value="F:DNA binding"/>
    <property type="evidence" value="ECO:0007669"/>
    <property type="project" value="InterPro"/>
</dbReference>
<reference evidence="7 8" key="1">
    <citation type="submission" date="2020-08" db="EMBL/GenBank/DDBJ databases">
        <title>Genomic Encyclopedia of Type Strains, Phase IV (KMG-V): Genome sequencing to study the core and pangenomes of soil and plant-associated prokaryotes.</title>
        <authorList>
            <person name="Whitman W."/>
        </authorList>
    </citation>
    <scope>NUCLEOTIDE SEQUENCE [LARGE SCALE GENOMIC DNA]</scope>
    <source>
        <strain evidence="7 8">SEMIA 415</strain>
    </source>
</reference>
<dbReference type="NCBIfam" id="TIGR02937">
    <property type="entry name" value="sigma70-ECF"/>
    <property type="match status" value="1"/>
</dbReference>
<dbReference type="SUPFAM" id="SSF88659">
    <property type="entry name" value="Sigma3 and sigma4 domains of RNA polymerase sigma factors"/>
    <property type="match status" value="1"/>
</dbReference>
<dbReference type="CDD" id="cd06171">
    <property type="entry name" value="Sigma70_r4"/>
    <property type="match status" value="1"/>
</dbReference>
<dbReference type="GO" id="GO:0016987">
    <property type="term" value="F:sigma factor activity"/>
    <property type="evidence" value="ECO:0007669"/>
    <property type="project" value="UniProtKB-KW"/>
</dbReference>
<evidence type="ECO:0000256" key="1">
    <source>
        <dbReference type="ARBA" id="ARBA00010641"/>
    </source>
</evidence>
<dbReference type="Proteomes" id="UP000538507">
    <property type="component" value="Unassembled WGS sequence"/>
</dbReference>
<evidence type="ECO:0000256" key="2">
    <source>
        <dbReference type="ARBA" id="ARBA00023015"/>
    </source>
</evidence>
<proteinExistence type="inferred from homology"/>
<dbReference type="Gene3D" id="1.10.1740.10">
    <property type="match status" value="1"/>
</dbReference>
<gene>
    <name evidence="7" type="ORF">GGE16_003554</name>
</gene>
<evidence type="ECO:0000313" key="8">
    <source>
        <dbReference type="Proteomes" id="UP000538507"/>
    </source>
</evidence>
<feature type="domain" description="RNA polymerase sigma factor 70 region 4 type 2" evidence="5">
    <location>
        <begin position="102"/>
        <end position="153"/>
    </location>
</feature>
<evidence type="ECO:0000313" key="7">
    <source>
        <dbReference type="EMBL" id="MBB4291495.1"/>
    </source>
</evidence>
<feature type="domain" description="PhyR sigma2" evidence="6">
    <location>
        <begin position="8"/>
        <end position="61"/>
    </location>
</feature>
<evidence type="ECO:0000259" key="6">
    <source>
        <dbReference type="Pfam" id="PF22029"/>
    </source>
</evidence>
<evidence type="ECO:0000256" key="3">
    <source>
        <dbReference type="ARBA" id="ARBA00023082"/>
    </source>
</evidence>
<comment type="similarity">
    <text evidence="1">Belongs to the sigma-70 factor family. ECF subfamily.</text>
</comment>
<accession>A0AAE2MLV2</accession>
<dbReference type="Pfam" id="PF08281">
    <property type="entry name" value="Sigma70_r4_2"/>
    <property type="match status" value="1"/>
</dbReference>
<protein>
    <submittedName>
        <fullName evidence="7">RNA polymerase sigma-70 factor (ECF subfamily)</fullName>
    </submittedName>
</protein>
<dbReference type="InterPro" id="IPR053866">
    <property type="entry name" value="PhyR_sigma2"/>
</dbReference>